<dbReference type="InterPro" id="IPR050595">
    <property type="entry name" value="Bact_response_regulator"/>
</dbReference>
<evidence type="ECO:0000313" key="5">
    <source>
        <dbReference type="EMBL" id="AWK89678.1"/>
    </source>
</evidence>
<evidence type="ECO:0000256" key="3">
    <source>
        <dbReference type="SAM" id="MobiDB-lite"/>
    </source>
</evidence>
<gene>
    <name evidence="5" type="ORF">DEW08_27215</name>
</gene>
<feature type="domain" description="Response regulatory" evidence="4">
    <location>
        <begin position="4"/>
        <end position="119"/>
    </location>
</feature>
<name>A0A2S2CYY2_9PROT</name>
<reference evidence="6" key="1">
    <citation type="submission" date="2018-05" db="EMBL/GenBank/DDBJ databases">
        <title>Azospirillum thermophila sp. nov., a novel isolated from hot spring.</title>
        <authorList>
            <person name="Zhao Z."/>
        </authorList>
    </citation>
    <scope>NUCLEOTIDE SEQUENCE [LARGE SCALE GENOMIC DNA]</scope>
    <source>
        <strain evidence="6">CFH 70021</strain>
        <plasmid evidence="6">unnamed2</plasmid>
    </source>
</reference>
<evidence type="ECO:0000256" key="1">
    <source>
        <dbReference type="ARBA" id="ARBA00022553"/>
    </source>
</evidence>
<dbReference type="PANTHER" id="PTHR44591:SF3">
    <property type="entry name" value="RESPONSE REGULATORY DOMAIN-CONTAINING PROTEIN"/>
    <property type="match status" value="1"/>
</dbReference>
<dbReference type="Gene3D" id="3.40.50.2300">
    <property type="match status" value="1"/>
</dbReference>
<dbReference type="OrthoDB" id="7060229at2"/>
<feature type="modified residue" description="4-aspartylphosphate" evidence="2">
    <location>
        <position position="54"/>
    </location>
</feature>
<evidence type="ECO:0000256" key="2">
    <source>
        <dbReference type="PROSITE-ProRule" id="PRU00169"/>
    </source>
</evidence>
<feature type="compositionally biased region" description="Basic residues" evidence="3">
    <location>
        <begin position="131"/>
        <end position="147"/>
    </location>
</feature>
<dbReference type="PANTHER" id="PTHR44591">
    <property type="entry name" value="STRESS RESPONSE REGULATOR PROTEIN 1"/>
    <property type="match status" value="1"/>
</dbReference>
<accession>A0A2S2CYY2</accession>
<keyword evidence="1 2" id="KW-0597">Phosphoprotein</keyword>
<dbReference type="InterPro" id="IPR011006">
    <property type="entry name" value="CheY-like_superfamily"/>
</dbReference>
<dbReference type="PROSITE" id="PS50110">
    <property type="entry name" value="RESPONSE_REGULATORY"/>
    <property type="match status" value="1"/>
</dbReference>
<dbReference type="KEGG" id="azz:DEW08_27215"/>
<dbReference type="GO" id="GO:0000160">
    <property type="term" value="P:phosphorelay signal transduction system"/>
    <property type="evidence" value="ECO:0007669"/>
    <property type="project" value="InterPro"/>
</dbReference>
<dbReference type="Pfam" id="PF00072">
    <property type="entry name" value="Response_reg"/>
    <property type="match status" value="1"/>
</dbReference>
<dbReference type="Proteomes" id="UP000245629">
    <property type="component" value="Plasmid unnamed2"/>
</dbReference>
<dbReference type="SUPFAM" id="SSF52172">
    <property type="entry name" value="CheY-like"/>
    <property type="match status" value="1"/>
</dbReference>
<dbReference type="EMBL" id="CP029357">
    <property type="protein sequence ID" value="AWK89678.1"/>
    <property type="molecule type" value="Genomic_DNA"/>
</dbReference>
<dbReference type="RefSeq" id="WP_109333212.1">
    <property type="nucleotide sequence ID" value="NZ_CP029357.1"/>
</dbReference>
<proteinExistence type="predicted"/>
<dbReference type="AlphaFoldDB" id="A0A2S2CYY2"/>
<dbReference type="SMART" id="SM00448">
    <property type="entry name" value="REC"/>
    <property type="match status" value="1"/>
</dbReference>
<keyword evidence="5" id="KW-0614">Plasmid</keyword>
<organism evidence="5 6">
    <name type="scientific">Azospirillum thermophilum</name>
    <dbReference type="NCBI Taxonomy" id="2202148"/>
    <lineage>
        <taxon>Bacteria</taxon>
        <taxon>Pseudomonadati</taxon>
        <taxon>Pseudomonadota</taxon>
        <taxon>Alphaproteobacteria</taxon>
        <taxon>Rhodospirillales</taxon>
        <taxon>Azospirillaceae</taxon>
        <taxon>Azospirillum</taxon>
    </lineage>
</organism>
<dbReference type="InterPro" id="IPR001789">
    <property type="entry name" value="Sig_transdc_resp-reg_receiver"/>
</dbReference>
<evidence type="ECO:0000259" key="4">
    <source>
        <dbReference type="PROSITE" id="PS50110"/>
    </source>
</evidence>
<geneLocation type="plasmid" evidence="5 6">
    <name>unnamed2</name>
</geneLocation>
<protein>
    <recommendedName>
        <fullName evidence="4">Response regulatory domain-containing protein</fullName>
    </recommendedName>
</protein>
<sequence>MASSILIVEDEAVVALANAEMVGALGYRVVGPAESCEEAMAMASAEPPVLALVDIRIQGETDGIMTAGLLRERFGCPIVFVTGQNDPSTRRRADAIGPAYYLRKPFTPSSSPPPSAVRSAPPGDAVPKGVRLPKRAVRKRAVRKRIVRPGSRNPPGLA</sequence>
<evidence type="ECO:0000313" key="6">
    <source>
        <dbReference type="Proteomes" id="UP000245629"/>
    </source>
</evidence>
<keyword evidence="6" id="KW-1185">Reference proteome</keyword>
<feature type="region of interest" description="Disordered" evidence="3">
    <location>
        <begin position="104"/>
        <end position="158"/>
    </location>
</feature>